<dbReference type="EMBL" id="JAPDOG010000038">
    <property type="protein sequence ID" value="MCW3784322.1"/>
    <property type="molecule type" value="Genomic_DNA"/>
</dbReference>
<protein>
    <submittedName>
        <fullName evidence="1">Uncharacterized protein</fullName>
    </submittedName>
</protein>
<evidence type="ECO:0000313" key="2">
    <source>
        <dbReference type="Proteomes" id="UP001207582"/>
    </source>
</evidence>
<gene>
    <name evidence="1" type="ORF">OM960_22600</name>
</gene>
<comment type="caution">
    <text evidence="1">The sequence shown here is derived from an EMBL/GenBank/DDBJ whole genome shotgun (WGS) entry which is preliminary data.</text>
</comment>
<dbReference type="Proteomes" id="UP001207582">
    <property type="component" value="Unassembled WGS sequence"/>
</dbReference>
<sequence>MAHKVNLYDPVNGWSNGTLRPYQTLEFDDPDAAIAAAIGRIRETGSISAACITADCALCADLPAYFKLTNAIAKWLAENPIDGSWMGILTEDPEHWAEIGVKTPLEMEKYLLLTEYSDYHKSVRGFRPRGDGFTMATPIEKIQAAWDALARSEPQDEAGIDQGETSPEGLLAWVVETLRQAGRDAVVHLNRDGDGTSIDPAFQGAGSRMPEALAAELRKLAPALIRCEIADFDENYRLSGRLMIDRRGDVFLDAEDFEQDWDYQRSVDTEMLTEMEFEPPADAGGALAM</sequence>
<accession>A0ABT3J9E7</accession>
<dbReference type="RefSeq" id="WP_264773573.1">
    <property type="nucleotide sequence ID" value="NZ_JAPDOG010000038.1"/>
</dbReference>
<name>A0ABT3J9E7_9RHOB</name>
<proteinExistence type="predicted"/>
<reference evidence="1 2" key="1">
    <citation type="submission" date="2022-10" db="EMBL/GenBank/DDBJ databases">
        <title>Defluviimonas sp. CAU 1641 isolated from mud.</title>
        <authorList>
            <person name="Kim W."/>
        </authorList>
    </citation>
    <scope>NUCLEOTIDE SEQUENCE [LARGE SCALE GENOMIC DNA]</scope>
    <source>
        <strain evidence="1 2">CAU 1641</strain>
    </source>
</reference>
<evidence type="ECO:0000313" key="1">
    <source>
        <dbReference type="EMBL" id="MCW3784322.1"/>
    </source>
</evidence>
<organism evidence="1 2">
    <name type="scientific">Defluviimonas salinarum</name>
    <dbReference type="NCBI Taxonomy" id="2992147"/>
    <lineage>
        <taxon>Bacteria</taxon>
        <taxon>Pseudomonadati</taxon>
        <taxon>Pseudomonadota</taxon>
        <taxon>Alphaproteobacteria</taxon>
        <taxon>Rhodobacterales</taxon>
        <taxon>Paracoccaceae</taxon>
        <taxon>Albidovulum</taxon>
    </lineage>
</organism>
<keyword evidence="2" id="KW-1185">Reference proteome</keyword>